<organism evidence="6">
    <name type="scientific">Echinostoma caproni</name>
    <dbReference type="NCBI Taxonomy" id="27848"/>
    <lineage>
        <taxon>Eukaryota</taxon>
        <taxon>Metazoa</taxon>
        <taxon>Spiralia</taxon>
        <taxon>Lophotrochozoa</taxon>
        <taxon>Platyhelminthes</taxon>
        <taxon>Trematoda</taxon>
        <taxon>Digenea</taxon>
        <taxon>Plagiorchiida</taxon>
        <taxon>Echinostomata</taxon>
        <taxon>Echinostomatoidea</taxon>
        <taxon>Echinostomatidae</taxon>
        <taxon>Echinostoma</taxon>
    </lineage>
</organism>
<feature type="region of interest" description="Disordered" evidence="2">
    <location>
        <begin position="104"/>
        <end position="135"/>
    </location>
</feature>
<reference evidence="6" key="1">
    <citation type="submission" date="2016-06" db="UniProtKB">
        <authorList>
            <consortium name="WormBaseParasite"/>
        </authorList>
    </citation>
    <scope>IDENTIFICATION</scope>
</reference>
<gene>
    <name evidence="4" type="ORF">ECPE_LOCUS8277</name>
</gene>
<sequence>MDVTRITLLKLAQEPNNSFCADCGTSEPRWASWNLGVFICMRCAAIHRKMGTHISKTFVNSGCNARARRLYEALLPDSYIRPQSDSALENFIRAKYEQRKFYQPPIPTTQSKPMETVPVSETPVKSHTGKTDCSSPTRSKFAFLDLIDLGMNSSSSSTSRDGTWSSSNTDLLLCFNDPSESYPRRADNPIPASDLVGVHKPPQSLIPPPPPQSTFHSLSYSTIPFQGVNMFHRQPPQQQRNSNYLNQVTEQLAAIKAQMQSGRTSS</sequence>
<evidence type="ECO:0000313" key="6">
    <source>
        <dbReference type="WBParaSite" id="ECPE_0000830301-mRNA-1"/>
    </source>
</evidence>
<dbReference type="SMART" id="SM00105">
    <property type="entry name" value="ArfGap"/>
    <property type="match status" value="1"/>
</dbReference>
<dbReference type="AlphaFoldDB" id="A0A183AMU2"/>
<dbReference type="SUPFAM" id="SSF57863">
    <property type="entry name" value="ArfGap/RecO-like zinc finger"/>
    <property type="match status" value="1"/>
</dbReference>
<dbReference type="Proteomes" id="UP000272942">
    <property type="component" value="Unassembled WGS sequence"/>
</dbReference>
<dbReference type="Gene3D" id="1.10.220.150">
    <property type="entry name" value="Arf GTPase activating protein"/>
    <property type="match status" value="1"/>
</dbReference>
<reference evidence="4 5" key="2">
    <citation type="submission" date="2018-11" db="EMBL/GenBank/DDBJ databases">
        <authorList>
            <consortium name="Pathogen Informatics"/>
        </authorList>
    </citation>
    <scope>NUCLEOTIDE SEQUENCE [LARGE SCALE GENOMIC DNA]</scope>
    <source>
        <strain evidence="4 5">Egypt</strain>
    </source>
</reference>
<name>A0A183AMU2_9TREM</name>
<dbReference type="InterPro" id="IPR038508">
    <property type="entry name" value="ArfGAP_dom_sf"/>
</dbReference>
<evidence type="ECO:0000256" key="2">
    <source>
        <dbReference type="SAM" id="MobiDB-lite"/>
    </source>
</evidence>
<dbReference type="PROSITE" id="PS50115">
    <property type="entry name" value="ARFGAP"/>
    <property type="match status" value="1"/>
</dbReference>
<keyword evidence="5" id="KW-1185">Reference proteome</keyword>
<keyword evidence="1" id="KW-0862">Zinc</keyword>
<dbReference type="WBParaSite" id="ECPE_0000830301-mRNA-1">
    <property type="protein sequence ID" value="ECPE_0000830301-mRNA-1"/>
    <property type="gene ID" value="ECPE_0000830301"/>
</dbReference>
<feature type="domain" description="Arf-GAP" evidence="3">
    <location>
        <begin position="5"/>
        <end position="113"/>
    </location>
</feature>
<dbReference type="PANTHER" id="PTHR45705:SF1">
    <property type="entry name" value="FI20236P1"/>
    <property type="match status" value="1"/>
</dbReference>
<dbReference type="PRINTS" id="PR00405">
    <property type="entry name" value="REVINTRACTNG"/>
</dbReference>
<dbReference type="InterPro" id="IPR051718">
    <property type="entry name" value="ARF_GTPase-activating"/>
</dbReference>
<evidence type="ECO:0000313" key="5">
    <source>
        <dbReference type="Proteomes" id="UP000272942"/>
    </source>
</evidence>
<proteinExistence type="predicted"/>
<evidence type="ECO:0000259" key="3">
    <source>
        <dbReference type="PROSITE" id="PS50115"/>
    </source>
</evidence>
<accession>A0A183AMU2</accession>
<dbReference type="InterPro" id="IPR037278">
    <property type="entry name" value="ARFGAP/RecO"/>
</dbReference>
<keyword evidence="1" id="KW-0863">Zinc-finger</keyword>
<dbReference type="GO" id="GO:0005096">
    <property type="term" value="F:GTPase activator activity"/>
    <property type="evidence" value="ECO:0007669"/>
    <property type="project" value="InterPro"/>
</dbReference>
<evidence type="ECO:0000313" key="4">
    <source>
        <dbReference type="EMBL" id="VDP83151.1"/>
    </source>
</evidence>
<evidence type="ECO:0000256" key="1">
    <source>
        <dbReference type="PROSITE-ProRule" id="PRU00288"/>
    </source>
</evidence>
<dbReference type="PANTHER" id="PTHR45705">
    <property type="entry name" value="FI20236P1"/>
    <property type="match status" value="1"/>
</dbReference>
<dbReference type="EMBL" id="UZAN01045760">
    <property type="protein sequence ID" value="VDP83151.1"/>
    <property type="molecule type" value="Genomic_DNA"/>
</dbReference>
<keyword evidence="1" id="KW-0479">Metal-binding</keyword>
<dbReference type="OrthoDB" id="73919at2759"/>
<dbReference type="GO" id="GO:0005737">
    <property type="term" value="C:cytoplasm"/>
    <property type="evidence" value="ECO:0007669"/>
    <property type="project" value="TreeGrafter"/>
</dbReference>
<dbReference type="Pfam" id="PF01412">
    <property type="entry name" value="ArfGap"/>
    <property type="match status" value="1"/>
</dbReference>
<protein>
    <submittedName>
        <fullName evidence="6">Arf-GAP domain-containing protein</fullName>
    </submittedName>
</protein>
<dbReference type="InterPro" id="IPR001164">
    <property type="entry name" value="ArfGAP_dom"/>
</dbReference>
<dbReference type="GO" id="GO:0008270">
    <property type="term" value="F:zinc ion binding"/>
    <property type="evidence" value="ECO:0007669"/>
    <property type="project" value="UniProtKB-KW"/>
</dbReference>